<dbReference type="InterPro" id="IPR015943">
    <property type="entry name" value="WD40/YVTN_repeat-like_dom_sf"/>
</dbReference>
<keyword evidence="2 7" id="KW-0813">Transport</keyword>
<feature type="transmembrane region" description="Helical" evidence="7">
    <location>
        <begin position="444"/>
        <end position="469"/>
    </location>
</feature>
<evidence type="ECO:0000313" key="10">
    <source>
        <dbReference type="Proteomes" id="UP000886884"/>
    </source>
</evidence>
<evidence type="ECO:0000256" key="1">
    <source>
        <dbReference type="ARBA" id="ARBA00004651"/>
    </source>
</evidence>
<evidence type="ECO:0000259" key="8">
    <source>
        <dbReference type="PROSITE" id="PS50928"/>
    </source>
</evidence>
<sequence>MAENARKPRKNINVPCLVLAIVFCLALIASICTYFYAASGTEIFTKVGFGATLQNSRIMADDENDMTFLGTYANTIIGVDAEGNHVWTQPISGAVGAMEYDTDNDWLVVGSQDRNVYVFNSLTGELLMQYPVNGKVDDLDYDQASKQILVSSGVSATKHTLAVLNLETGEELFSLSLRNTASAAQFSPDLQYIYYGDSRGRITKIDWAGETIAQERADGEVRDLSVDPVTGDVLTLDEYGLLQKYDPDLNLIFEVEVEGEGRCLGVSADGKWIGVGTREGDAHLLNSAGEILYSLKQQYDTSQIYFGAERSYIVTLSADLYEFSTDRLNNISQMDTLQTIALIGIIVFAVLTLEFGVLTFARGRALEAAFFRAIYRHKAAYLMLLPSIVLILIFNYYNVFQAFYYAFTDWSQATRTMREVQFVGFDNFRRIFTEGYFLLGVKNLLIMMAASFIKLLTVPLLLAELVFAMRTRTGESSRRRYWFRLLLVLPMVVPGVVSTLMWKNIYDPNIGALNALLKTVGLESWQRVWLGDEATALWAIIFMGFPWVNSFAFLVFYGGLINIPEDLFEAAKVDGSNPAWNFFHIHLPLISPQLKMLIITTFISSVQDYGGVMLLTAGGPGTATYVPGLELYYAATRFGQYGYACAMGVLMFIVILAGSLLNLKIRTEEALG</sequence>
<dbReference type="PANTHER" id="PTHR43227">
    <property type="entry name" value="BLL4140 PROTEIN"/>
    <property type="match status" value="1"/>
</dbReference>
<dbReference type="PANTHER" id="PTHR43227:SF11">
    <property type="entry name" value="BLL4140 PROTEIN"/>
    <property type="match status" value="1"/>
</dbReference>
<dbReference type="InterPro" id="IPR000515">
    <property type="entry name" value="MetI-like"/>
</dbReference>
<evidence type="ECO:0000256" key="3">
    <source>
        <dbReference type="ARBA" id="ARBA00022475"/>
    </source>
</evidence>
<feature type="transmembrane region" description="Helical" evidence="7">
    <location>
        <begin position="641"/>
        <end position="663"/>
    </location>
</feature>
<dbReference type="Gene3D" id="2.130.10.10">
    <property type="entry name" value="YVTN repeat-like/Quinoprotein amine dehydrogenase"/>
    <property type="match status" value="1"/>
</dbReference>
<evidence type="ECO:0000256" key="6">
    <source>
        <dbReference type="ARBA" id="ARBA00023136"/>
    </source>
</evidence>
<feature type="transmembrane region" description="Helical" evidence="7">
    <location>
        <begin position="337"/>
        <end position="358"/>
    </location>
</feature>
<organism evidence="9 10">
    <name type="scientific">Candidatus Ornithocaccomicrobium faecavium</name>
    <dbReference type="NCBI Taxonomy" id="2840890"/>
    <lineage>
        <taxon>Bacteria</taxon>
        <taxon>Bacillati</taxon>
        <taxon>Bacillota</taxon>
        <taxon>Clostridia</taxon>
        <taxon>Candidatus Ornithocaccomicrobium</taxon>
    </lineage>
</organism>
<dbReference type="GO" id="GO:0055085">
    <property type="term" value="P:transmembrane transport"/>
    <property type="evidence" value="ECO:0007669"/>
    <property type="project" value="InterPro"/>
</dbReference>
<dbReference type="GO" id="GO:0005886">
    <property type="term" value="C:plasma membrane"/>
    <property type="evidence" value="ECO:0007669"/>
    <property type="project" value="UniProtKB-SubCell"/>
</dbReference>
<evidence type="ECO:0000256" key="5">
    <source>
        <dbReference type="ARBA" id="ARBA00022989"/>
    </source>
</evidence>
<gene>
    <name evidence="9" type="ORF">IAA64_08675</name>
</gene>
<accession>A0A9D1TCY3</accession>
<feature type="transmembrane region" description="Helical" evidence="7">
    <location>
        <begin position="481"/>
        <end position="502"/>
    </location>
</feature>
<dbReference type="InterPro" id="IPR002372">
    <property type="entry name" value="PQQ_rpt_dom"/>
</dbReference>
<name>A0A9D1TCY3_9FIRM</name>
<feature type="transmembrane region" description="Helical" evidence="7">
    <location>
        <begin position="536"/>
        <end position="557"/>
    </location>
</feature>
<keyword evidence="3" id="KW-1003">Cell membrane</keyword>
<dbReference type="Gene3D" id="1.10.3720.10">
    <property type="entry name" value="MetI-like"/>
    <property type="match status" value="1"/>
</dbReference>
<comment type="similarity">
    <text evidence="7">Belongs to the binding-protein-dependent transport system permease family.</text>
</comment>
<dbReference type="Proteomes" id="UP000886884">
    <property type="component" value="Unassembled WGS sequence"/>
</dbReference>
<dbReference type="InterPro" id="IPR050809">
    <property type="entry name" value="UgpAE/MalFG_permease"/>
</dbReference>
<protein>
    <submittedName>
        <fullName evidence="9">ABC transporter permease subunit</fullName>
    </submittedName>
</protein>
<dbReference type="SUPFAM" id="SSF50998">
    <property type="entry name" value="Quinoprotein alcohol dehydrogenase-like"/>
    <property type="match status" value="1"/>
</dbReference>
<dbReference type="Pfam" id="PF13360">
    <property type="entry name" value="PQQ_2"/>
    <property type="match status" value="1"/>
</dbReference>
<feature type="domain" description="ABC transmembrane type-1" evidence="8">
    <location>
        <begin position="441"/>
        <end position="662"/>
    </location>
</feature>
<keyword evidence="4 7" id="KW-0812">Transmembrane</keyword>
<evidence type="ECO:0000256" key="2">
    <source>
        <dbReference type="ARBA" id="ARBA00022448"/>
    </source>
</evidence>
<comment type="subcellular location">
    <subcellularLocation>
        <location evidence="1 7">Cell membrane</location>
        <topology evidence="1 7">Multi-pass membrane protein</topology>
    </subcellularLocation>
</comment>
<evidence type="ECO:0000313" key="9">
    <source>
        <dbReference type="EMBL" id="HIV28030.1"/>
    </source>
</evidence>
<dbReference type="AlphaFoldDB" id="A0A9D1TCY3"/>
<reference evidence="9" key="1">
    <citation type="submission" date="2020-10" db="EMBL/GenBank/DDBJ databases">
        <authorList>
            <person name="Gilroy R."/>
        </authorList>
    </citation>
    <scope>NUCLEOTIDE SEQUENCE</scope>
    <source>
        <strain evidence="9">CHK183-6373</strain>
    </source>
</reference>
<dbReference type="PROSITE" id="PS50928">
    <property type="entry name" value="ABC_TM1"/>
    <property type="match status" value="1"/>
</dbReference>
<feature type="transmembrane region" description="Helical" evidence="7">
    <location>
        <begin position="379"/>
        <end position="397"/>
    </location>
</feature>
<dbReference type="CDD" id="cd06261">
    <property type="entry name" value="TM_PBP2"/>
    <property type="match status" value="1"/>
</dbReference>
<reference evidence="9" key="2">
    <citation type="journal article" date="2021" name="PeerJ">
        <title>Extensive microbial diversity within the chicken gut microbiome revealed by metagenomics and culture.</title>
        <authorList>
            <person name="Gilroy R."/>
            <person name="Ravi A."/>
            <person name="Getino M."/>
            <person name="Pursley I."/>
            <person name="Horton D.L."/>
            <person name="Alikhan N.F."/>
            <person name="Baker D."/>
            <person name="Gharbi K."/>
            <person name="Hall N."/>
            <person name="Watson M."/>
            <person name="Adriaenssens E.M."/>
            <person name="Foster-Nyarko E."/>
            <person name="Jarju S."/>
            <person name="Secka A."/>
            <person name="Antonio M."/>
            <person name="Oren A."/>
            <person name="Chaudhuri R.R."/>
            <person name="La Ragione R."/>
            <person name="Hildebrand F."/>
            <person name="Pallen M.J."/>
        </authorList>
    </citation>
    <scope>NUCLEOTIDE SEQUENCE</scope>
    <source>
        <strain evidence="9">CHK183-6373</strain>
    </source>
</reference>
<evidence type="ECO:0000256" key="4">
    <source>
        <dbReference type="ARBA" id="ARBA00022692"/>
    </source>
</evidence>
<feature type="transmembrane region" description="Helical" evidence="7">
    <location>
        <begin position="12"/>
        <end position="37"/>
    </location>
</feature>
<proteinExistence type="inferred from homology"/>
<dbReference type="InterPro" id="IPR035906">
    <property type="entry name" value="MetI-like_sf"/>
</dbReference>
<dbReference type="InterPro" id="IPR011047">
    <property type="entry name" value="Quinoprotein_ADH-like_sf"/>
</dbReference>
<dbReference type="Pfam" id="PF00528">
    <property type="entry name" value="BPD_transp_1"/>
    <property type="match status" value="1"/>
</dbReference>
<evidence type="ECO:0000256" key="7">
    <source>
        <dbReference type="RuleBase" id="RU363032"/>
    </source>
</evidence>
<dbReference type="EMBL" id="DVOT01000154">
    <property type="protein sequence ID" value="HIV28030.1"/>
    <property type="molecule type" value="Genomic_DNA"/>
</dbReference>
<keyword evidence="6 7" id="KW-0472">Membrane</keyword>
<keyword evidence="5 7" id="KW-1133">Transmembrane helix</keyword>
<dbReference type="SUPFAM" id="SSF161098">
    <property type="entry name" value="MetI-like"/>
    <property type="match status" value="1"/>
</dbReference>
<comment type="caution">
    <text evidence="9">The sequence shown here is derived from an EMBL/GenBank/DDBJ whole genome shotgun (WGS) entry which is preliminary data.</text>
</comment>